<dbReference type="EMBL" id="CAJNJA010028117">
    <property type="protein sequence ID" value="CAE7593709.1"/>
    <property type="molecule type" value="Genomic_DNA"/>
</dbReference>
<evidence type="ECO:0000259" key="6">
    <source>
        <dbReference type="Pfam" id="PF00520"/>
    </source>
</evidence>
<comment type="caution">
    <text evidence="7">The sequence shown here is derived from an EMBL/GenBank/DDBJ whole genome shotgun (WGS) entry which is preliminary data.</text>
</comment>
<evidence type="ECO:0000313" key="7">
    <source>
        <dbReference type="EMBL" id="CAE7593709.1"/>
    </source>
</evidence>
<dbReference type="PANTHER" id="PTHR10037">
    <property type="entry name" value="VOLTAGE-GATED CATION CHANNEL CALCIUM AND SODIUM"/>
    <property type="match status" value="1"/>
</dbReference>
<evidence type="ECO:0000256" key="2">
    <source>
        <dbReference type="ARBA" id="ARBA00022692"/>
    </source>
</evidence>
<sequence>MFETIMGIVIAFNIGVMVVETNMDASCQQGQQDIRNCAEGSFNVQWLQILNIVLLVVYSVECAARAYVERSMYIWNRWNQIDLLTVLLGWGGMLLASAVNLNVLRLFRVVRLMRAARVVISVPEFYILVSGLSHSLKAIVFGSVMLLAVILVWAAASARLQTQPSK</sequence>
<dbReference type="PANTHER" id="PTHR10037:SF62">
    <property type="entry name" value="SODIUM CHANNEL PROTEIN 60E"/>
    <property type="match status" value="1"/>
</dbReference>
<dbReference type="Pfam" id="PF00520">
    <property type="entry name" value="Ion_trans"/>
    <property type="match status" value="1"/>
</dbReference>
<dbReference type="SUPFAM" id="SSF81324">
    <property type="entry name" value="Voltage-gated potassium channels"/>
    <property type="match status" value="1"/>
</dbReference>
<evidence type="ECO:0000256" key="1">
    <source>
        <dbReference type="ARBA" id="ARBA00004141"/>
    </source>
</evidence>
<dbReference type="InterPro" id="IPR027359">
    <property type="entry name" value="Volt_channel_dom_sf"/>
</dbReference>
<dbReference type="OrthoDB" id="443537at2759"/>
<dbReference type="Gene3D" id="1.20.120.350">
    <property type="entry name" value="Voltage-gated potassium channels. Chain C"/>
    <property type="match status" value="1"/>
</dbReference>
<proteinExistence type="predicted"/>
<feature type="domain" description="Ion transport" evidence="6">
    <location>
        <begin position="2"/>
        <end position="160"/>
    </location>
</feature>
<dbReference type="InterPro" id="IPR005821">
    <property type="entry name" value="Ion_trans_dom"/>
</dbReference>
<feature type="transmembrane region" description="Helical" evidence="5">
    <location>
        <begin position="115"/>
        <end position="132"/>
    </location>
</feature>
<accession>A0A812V2B9</accession>
<comment type="subcellular location">
    <subcellularLocation>
        <location evidence="1">Membrane</location>
        <topology evidence="1">Multi-pass membrane protein</topology>
    </subcellularLocation>
</comment>
<evidence type="ECO:0000256" key="5">
    <source>
        <dbReference type="SAM" id="Phobius"/>
    </source>
</evidence>
<keyword evidence="4 5" id="KW-0472">Membrane</keyword>
<feature type="transmembrane region" description="Helical" evidence="5">
    <location>
        <begin position="49"/>
        <end position="68"/>
    </location>
</feature>
<reference evidence="7" key="1">
    <citation type="submission" date="2021-02" db="EMBL/GenBank/DDBJ databases">
        <authorList>
            <person name="Dougan E. K."/>
            <person name="Rhodes N."/>
            <person name="Thang M."/>
            <person name="Chan C."/>
        </authorList>
    </citation>
    <scope>NUCLEOTIDE SEQUENCE</scope>
</reference>
<evidence type="ECO:0000256" key="4">
    <source>
        <dbReference type="ARBA" id="ARBA00023136"/>
    </source>
</evidence>
<dbReference type="GO" id="GO:0001518">
    <property type="term" value="C:voltage-gated sodium channel complex"/>
    <property type="evidence" value="ECO:0007669"/>
    <property type="project" value="TreeGrafter"/>
</dbReference>
<feature type="transmembrane region" description="Helical" evidence="5">
    <location>
        <begin position="83"/>
        <end position="103"/>
    </location>
</feature>
<dbReference type="GO" id="GO:0005248">
    <property type="term" value="F:voltage-gated sodium channel activity"/>
    <property type="evidence" value="ECO:0007669"/>
    <property type="project" value="TreeGrafter"/>
</dbReference>
<dbReference type="AlphaFoldDB" id="A0A812V2B9"/>
<dbReference type="Proteomes" id="UP000601435">
    <property type="component" value="Unassembled WGS sequence"/>
</dbReference>
<keyword evidence="2 5" id="KW-0812">Transmembrane</keyword>
<dbReference type="InterPro" id="IPR043203">
    <property type="entry name" value="VGCC_Ca_Na"/>
</dbReference>
<keyword evidence="3 5" id="KW-1133">Transmembrane helix</keyword>
<organism evidence="7 8">
    <name type="scientific">Symbiodinium necroappetens</name>
    <dbReference type="NCBI Taxonomy" id="1628268"/>
    <lineage>
        <taxon>Eukaryota</taxon>
        <taxon>Sar</taxon>
        <taxon>Alveolata</taxon>
        <taxon>Dinophyceae</taxon>
        <taxon>Suessiales</taxon>
        <taxon>Symbiodiniaceae</taxon>
        <taxon>Symbiodinium</taxon>
    </lineage>
</organism>
<protein>
    <submittedName>
        <fullName evidence="7">Scn11a protein</fullName>
    </submittedName>
</protein>
<feature type="transmembrane region" description="Helical" evidence="5">
    <location>
        <begin position="138"/>
        <end position="156"/>
    </location>
</feature>
<evidence type="ECO:0000313" key="8">
    <source>
        <dbReference type="Proteomes" id="UP000601435"/>
    </source>
</evidence>
<name>A0A812V2B9_9DINO</name>
<gene>
    <name evidence="7" type="primary">Scn11a</name>
    <name evidence="7" type="ORF">SNEC2469_LOCUS17100</name>
</gene>
<evidence type="ECO:0000256" key="3">
    <source>
        <dbReference type="ARBA" id="ARBA00022989"/>
    </source>
</evidence>
<keyword evidence="8" id="KW-1185">Reference proteome</keyword>